<dbReference type="InterPro" id="IPR009057">
    <property type="entry name" value="Homeodomain-like_sf"/>
</dbReference>
<dbReference type="Pfam" id="PF08362">
    <property type="entry name" value="TetR_C_3"/>
    <property type="match status" value="1"/>
</dbReference>
<dbReference type="OrthoDB" id="6860332at2"/>
<comment type="caution">
    <text evidence="4">The sequence shown here is derived from an EMBL/GenBank/DDBJ whole genome shotgun (WGS) entry which is preliminary data.</text>
</comment>
<dbReference type="PROSITE" id="PS50977">
    <property type="entry name" value="HTH_TETR_2"/>
    <property type="match status" value="1"/>
</dbReference>
<dbReference type="EMBL" id="SRMF01000006">
    <property type="protein sequence ID" value="TGG92085.1"/>
    <property type="molecule type" value="Genomic_DNA"/>
</dbReference>
<dbReference type="Proteomes" id="UP000297475">
    <property type="component" value="Unassembled WGS sequence"/>
</dbReference>
<organism evidence="4 5">
    <name type="scientific">Natronospirillum operosum</name>
    <dbReference type="NCBI Taxonomy" id="2759953"/>
    <lineage>
        <taxon>Bacteria</taxon>
        <taxon>Pseudomonadati</taxon>
        <taxon>Pseudomonadota</taxon>
        <taxon>Gammaproteobacteria</taxon>
        <taxon>Oceanospirillales</taxon>
        <taxon>Natronospirillaceae</taxon>
        <taxon>Natronospirillum</taxon>
    </lineage>
</organism>
<dbReference type="GO" id="GO:0003677">
    <property type="term" value="F:DNA binding"/>
    <property type="evidence" value="ECO:0007669"/>
    <property type="project" value="UniProtKB-UniRule"/>
</dbReference>
<dbReference type="SUPFAM" id="SSF46689">
    <property type="entry name" value="Homeodomain-like"/>
    <property type="match status" value="1"/>
</dbReference>
<dbReference type="RefSeq" id="WP_135484014.1">
    <property type="nucleotide sequence ID" value="NZ_SRMF01000006.1"/>
</dbReference>
<reference evidence="4 5" key="1">
    <citation type="submission" date="2019-04" db="EMBL/GenBank/DDBJ databases">
        <title>Natronospirillum operosus gen. nov., sp. nov., a haloalkaliphilic satellite isolated from decaying biomass of laboratory culture of cyanobacterium Geitlerinema sp. and proposal of Natronospirillaceae fam. nov. and Saccharospirillaceae fam. nov.</title>
        <authorList>
            <person name="Kevbrin V."/>
            <person name="Boltyanskaya Y."/>
            <person name="Koziaeva V."/>
            <person name="Grouzdev D.S."/>
            <person name="Park M."/>
            <person name="Cho J."/>
        </authorList>
    </citation>
    <scope>NUCLEOTIDE SEQUENCE [LARGE SCALE GENOMIC DNA]</scope>
    <source>
        <strain evidence="4 5">G-116</strain>
    </source>
</reference>
<dbReference type="InterPro" id="IPR001647">
    <property type="entry name" value="HTH_TetR"/>
</dbReference>
<protein>
    <submittedName>
        <fullName evidence="4">TetR/AcrR family transcriptional regulator</fullName>
    </submittedName>
</protein>
<dbReference type="Gene3D" id="1.10.357.10">
    <property type="entry name" value="Tetracycline Repressor, domain 2"/>
    <property type="match status" value="1"/>
</dbReference>
<dbReference type="SUPFAM" id="SSF48498">
    <property type="entry name" value="Tetracyclin repressor-like, C-terminal domain"/>
    <property type="match status" value="1"/>
</dbReference>
<proteinExistence type="predicted"/>
<gene>
    <name evidence="4" type="ORF">E4656_14500</name>
</gene>
<feature type="domain" description="HTH tetR-type" evidence="3">
    <location>
        <begin position="9"/>
        <end position="69"/>
    </location>
</feature>
<accession>A0A4Z0W8H1</accession>
<dbReference type="AlphaFoldDB" id="A0A4Z0W8H1"/>
<evidence type="ECO:0000256" key="2">
    <source>
        <dbReference type="PROSITE-ProRule" id="PRU00335"/>
    </source>
</evidence>
<dbReference type="GO" id="GO:0045892">
    <property type="term" value="P:negative regulation of DNA-templated transcription"/>
    <property type="evidence" value="ECO:0007669"/>
    <property type="project" value="InterPro"/>
</dbReference>
<evidence type="ECO:0000313" key="4">
    <source>
        <dbReference type="EMBL" id="TGG92085.1"/>
    </source>
</evidence>
<dbReference type="InterPro" id="IPR036271">
    <property type="entry name" value="Tet_transcr_reg_TetR-rel_C_sf"/>
</dbReference>
<dbReference type="PRINTS" id="PR00455">
    <property type="entry name" value="HTHTETR"/>
</dbReference>
<dbReference type="PANTHER" id="PTHR30328">
    <property type="entry name" value="TRANSCRIPTIONAL REPRESSOR"/>
    <property type="match status" value="1"/>
</dbReference>
<feature type="DNA-binding region" description="H-T-H motif" evidence="2">
    <location>
        <begin position="32"/>
        <end position="51"/>
    </location>
</feature>
<evidence type="ECO:0000313" key="5">
    <source>
        <dbReference type="Proteomes" id="UP000297475"/>
    </source>
</evidence>
<sequence>MNKRQQTRKDNQQRILQAAEEEFGLHGFKGTTIQNVADRAGLPKANVVYYFSNKVNLYTAVLGRITRSWNDVFNRATAEDDPAEVLDHFIRAKIEQSVLNPRASRIFAMEIIQGAPHHKDYLRQYLRNWVRDRATVIEQWIAEGRMHPVDPVQLIFMIWATTQHYADFETQVLTVMNRGEYEAQDIDHIGDCVSTIILRGCGLEPPARSGQADQAPARP</sequence>
<dbReference type="Gene3D" id="1.10.10.60">
    <property type="entry name" value="Homeodomain-like"/>
    <property type="match status" value="1"/>
</dbReference>
<name>A0A4Z0W8H1_9GAMM</name>
<dbReference type="InterPro" id="IPR050109">
    <property type="entry name" value="HTH-type_TetR-like_transc_reg"/>
</dbReference>
<dbReference type="Pfam" id="PF00440">
    <property type="entry name" value="TetR_N"/>
    <property type="match status" value="1"/>
</dbReference>
<evidence type="ECO:0000256" key="1">
    <source>
        <dbReference type="ARBA" id="ARBA00023125"/>
    </source>
</evidence>
<dbReference type="InterPro" id="IPR013573">
    <property type="entry name" value="Tscrpt_reg_YcdC_C"/>
</dbReference>
<keyword evidence="5" id="KW-1185">Reference proteome</keyword>
<keyword evidence="1 2" id="KW-0238">DNA-binding</keyword>
<dbReference type="PANTHER" id="PTHR30328:SF54">
    <property type="entry name" value="HTH-TYPE TRANSCRIPTIONAL REPRESSOR SCO4008"/>
    <property type="match status" value="1"/>
</dbReference>
<evidence type="ECO:0000259" key="3">
    <source>
        <dbReference type="PROSITE" id="PS50977"/>
    </source>
</evidence>